<feature type="domain" description="Polysaccharide pyruvyl transferase" evidence="1">
    <location>
        <begin position="123"/>
        <end position="299"/>
    </location>
</feature>
<gene>
    <name evidence="2" type="ORF">GCM10009691_06940</name>
</gene>
<evidence type="ECO:0000259" key="1">
    <source>
        <dbReference type="Pfam" id="PF04230"/>
    </source>
</evidence>
<protein>
    <submittedName>
        <fullName evidence="2">Polysaccharide pyruvyl transferase family protein</fullName>
    </submittedName>
</protein>
<sequence>MKLLMRAAKNPLVPAGPAETLRNDTIGHNSGNLLFAAATHALLGTRSTKTETRPSFKGKDLADKVNSEYDGVVIPLANCFRPGFKTELESLTQFINGLKVPFAMLSGGAQIEHGDPDYKSLESISDAVKNFGRAVLNHSSEITVRGHATAKYLNSLGFKQVKVIGCPSLTRMGSNFTIDTSPNNYGREIAYNIETSKDLMGDLLQRITHAGANLTYFPQDIKTLESLFWCRDTYPLSRSPLQPLHLTHPHVRNNQVEFHLDAAPWISRMRNFSMAIGPRIHGAISAISAGIPALLIAHDLRTQELATYHGIPSLKPSELRHLKSPEEIWDHLDYSEFNTKRSEQVNAVVKHLETNGFTTTLSEGMTEDRRAYFEAVSNVDYYPPVAAPSMDINDIRFAELRRKAVSLTDQVRDLDRRIKAISK</sequence>
<dbReference type="InterPro" id="IPR007345">
    <property type="entry name" value="Polysacch_pyruvyl_Trfase"/>
</dbReference>
<dbReference type="Proteomes" id="UP001501791">
    <property type="component" value="Unassembled WGS sequence"/>
</dbReference>
<reference evidence="2 3" key="1">
    <citation type="journal article" date="2019" name="Int. J. Syst. Evol. Microbiol.">
        <title>The Global Catalogue of Microorganisms (GCM) 10K type strain sequencing project: providing services to taxonomists for standard genome sequencing and annotation.</title>
        <authorList>
            <consortium name="The Broad Institute Genomics Platform"/>
            <consortium name="The Broad Institute Genome Sequencing Center for Infectious Disease"/>
            <person name="Wu L."/>
            <person name="Ma J."/>
        </authorList>
    </citation>
    <scope>NUCLEOTIDE SEQUENCE [LARGE SCALE GENOMIC DNA]</scope>
    <source>
        <strain evidence="2 3">JCM 13319</strain>
    </source>
</reference>
<dbReference type="EMBL" id="BAAALY010000003">
    <property type="protein sequence ID" value="GAA1534013.1"/>
    <property type="molecule type" value="Genomic_DNA"/>
</dbReference>
<organism evidence="2 3">
    <name type="scientific">Brevibacterium picturae</name>
    <dbReference type="NCBI Taxonomy" id="260553"/>
    <lineage>
        <taxon>Bacteria</taxon>
        <taxon>Bacillati</taxon>
        <taxon>Actinomycetota</taxon>
        <taxon>Actinomycetes</taxon>
        <taxon>Micrococcales</taxon>
        <taxon>Brevibacteriaceae</taxon>
        <taxon>Brevibacterium</taxon>
    </lineage>
</organism>
<evidence type="ECO:0000313" key="2">
    <source>
        <dbReference type="EMBL" id="GAA1534013.1"/>
    </source>
</evidence>
<keyword evidence="3" id="KW-1185">Reference proteome</keyword>
<accession>A0ABN2B565</accession>
<proteinExistence type="predicted"/>
<keyword evidence="2" id="KW-0808">Transferase</keyword>
<dbReference type="Pfam" id="PF04230">
    <property type="entry name" value="PS_pyruv_trans"/>
    <property type="match status" value="1"/>
</dbReference>
<dbReference type="RefSeq" id="WP_346035317.1">
    <property type="nucleotide sequence ID" value="NZ_BAAALY010000003.1"/>
</dbReference>
<comment type="caution">
    <text evidence="2">The sequence shown here is derived from an EMBL/GenBank/DDBJ whole genome shotgun (WGS) entry which is preliminary data.</text>
</comment>
<name>A0ABN2B565_9MICO</name>
<evidence type="ECO:0000313" key="3">
    <source>
        <dbReference type="Proteomes" id="UP001501791"/>
    </source>
</evidence>
<dbReference type="GO" id="GO:0016740">
    <property type="term" value="F:transferase activity"/>
    <property type="evidence" value="ECO:0007669"/>
    <property type="project" value="UniProtKB-KW"/>
</dbReference>